<protein>
    <recommendedName>
        <fullName evidence="14">Btz domain-containing protein</fullName>
    </recommendedName>
</protein>
<feature type="compositionally biased region" description="Basic residues" evidence="13">
    <location>
        <begin position="303"/>
        <end position="317"/>
    </location>
</feature>
<keyword evidence="7" id="KW-0509">mRNA transport</keyword>
<evidence type="ECO:0000256" key="1">
    <source>
        <dbReference type="ARBA" id="ARBA00004123"/>
    </source>
</evidence>
<feature type="compositionally biased region" description="Low complexity" evidence="13">
    <location>
        <begin position="318"/>
        <end position="330"/>
    </location>
</feature>
<proteinExistence type="inferred from homology"/>
<dbReference type="InterPro" id="IPR044796">
    <property type="entry name" value="MLN51_plant"/>
</dbReference>
<reference evidence="15 16" key="1">
    <citation type="journal article" date="2024" name="Nat. Commun.">
        <title>Phylogenomics reveals the evolutionary origins of lichenization in chlorophyte algae.</title>
        <authorList>
            <person name="Puginier C."/>
            <person name="Libourel C."/>
            <person name="Otte J."/>
            <person name="Skaloud P."/>
            <person name="Haon M."/>
            <person name="Grisel S."/>
            <person name="Petersen M."/>
            <person name="Berrin J.G."/>
            <person name="Delaux P.M."/>
            <person name="Dal Grande F."/>
            <person name="Keller J."/>
        </authorList>
    </citation>
    <scope>NUCLEOTIDE SEQUENCE [LARGE SCALE GENOMIC DNA]</scope>
    <source>
        <strain evidence="15 16">SAG 2523</strain>
    </source>
</reference>
<evidence type="ECO:0000256" key="2">
    <source>
        <dbReference type="ARBA" id="ARBA00004496"/>
    </source>
</evidence>
<keyword evidence="16" id="KW-1185">Reference proteome</keyword>
<keyword evidence="9" id="KW-0694">RNA-binding</keyword>
<dbReference type="GO" id="GO:0035145">
    <property type="term" value="C:exon-exon junction complex"/>
    <property type="evidence" value="ECO:0007669"/>
    <property type="project" value="InterPro"/>
</dbReference>
<evidence type="ECO:0000256" key="5">
    <source>
        <dbReference type="ARBA" id="ARBA00022490"/>
    </source>
</evidence>
<feature type="compositionally biased region" description="Acidic residues" evidence="13">
    <location>
        <begin position="109"/>
        <end position="132"/>
    </location>
</feature>
<dbReference type="GO" id="GO:0051028">
    <property type="term" value="P:mRNA transport"/>
    <property type="evidence" value="ECO:0007669"/>
    <property type="project" value="UniProtKB-KW"/>
</dbReference>
<feature type="compositionally biased region" description="Acidic residues" evidence="13">
    <location>
        <begin position="8"/>
        <end position="34"/>
    </location>
</feature>
<keyword evidence="4" id="KW-0813">Transport</keyword>
<dbReference type="InterPro" id="IPR018545">
    <property type="entry name" value="Btz_dom"/>
</dbReference>
<dbReference type="PANTHER" id="PTHR46837">
    <property type="entry name" value="PROTEIN MLN51 HOMOLOG"/>
    <property type="match status" value="1"/>
</dbReference>
<evidence type="ECO:0000256" key="9">
    <source>
        <dbReference type="ARBA" id="ARBA00022884"/>
    </source>
</evidence>
<evidence type="ECO:0000256" key="3">
    <source>
        <dbReference type="ARBA" id="ARBA00009548"/>
    </source>
</evidence>
<keyword evidence="6" id="KW-0507">mRNA processing</keyword>
<evidence type="ECO:0000256" key="13">
    <source>
        <dbReference type="SAM" id="MobiDB-lite"/>
    </source>
</evidence>
<feature type="region of interest" description="Disordered" evidence="13">
    <location>
        <begin position="1"/>
        <end position="339"/>
    </location>
</feature>
<comment type="caution">
    <text evidence="15">The sequence shown here is derived from an EMBL/GenBank/DDBJ whole genome shotgun (WGS) entry which is preliminary data.</text>
</comment>
<dbReference type="GO" id="GO:0003729">
    <property type="term" value="F:mRNA binding"/>
    <property type="evidence" value="ECO:0007669"/>
    <property type="project" value="InterPro"/>
</dbReference>
<feature type="compositionally biased region" description="Basic and acidic residues" evidence="13">
    <location>
        <begin position="177"/>
        <end position="202"/>
    </location>
</feature>
<comment type="similarity">
    <text evidence="3">Belongs to the CASC3 family.</text>
</comment>
<dbReference type="AlphaFoldDB" id="A0AAW1SJV1"/>
<evidence type="ECO:0000256" key="7">
    <source>
        <dbReference type="ARBA" id="ARBA00022816"/>
    </source>
</evidence>
<dbReference type="GO" id="GO:0000184">
    <property type="term" value="P:nuclear-transcribed mRNA catabolic process, nonsense-mediated decay"/>
    <property type="evidence" value="ECO:0007669"/>
    <property type="project" value="UniProtKB-KW"/>
</dbReference>
<feature type="domain" description="Btz" evidence="14">
    <location>
        <begin position="128"/>
        <end position="214"/>
    </location>
</feature>
<keyword evidence="8" id="KW-0810">Translation regulation</keyword>
<accession>A0AAW1SJV1</accession>
<evidence type="ECO:0000313" key="15">
    <source>
        <dbReference type="EMBL" id="KAK9846920.1"/>
    </source>
</evidence>
<evidence type="ECO:0000256" key="4">
    <source>
        <dbReference type="ARBA" id="ARBA00022448"/>
    </source>
</evidence>
<dbReference type="PANTHER" id="PTHR46837:SF5">
    <property type="entry name" value="PROTEIN MLN51 HOMOLOG"/>
    <property type="match status" value="1"/>
</dbReference>
<keyword evidence="10" id="KW-0866">Nonsense-mediated mRNA decay</keyword>
<keyword evidence="12" id="KW-0539">Nucleus</keyword>
<keyword evidence="5" id="KW-0963">Cytoplasm</keyword>
<feature type="compositionally biased region" description="Basic and acidic residues" evidence="13">
    <location>
        <begin position="157"/>
        <end position="169"/>
    </location>
</feature>
<dbReference type="Proteomes" id="UP001485043">
    <property type="component" value="Unassembled WGS sequence"/>
</dbReference>
<dbReference type="GO" id="GO:0008380">
    <property type="term" value="P:RNA splicing"/>
    <property type="evidence" value="ECO:0007669"/>
    <property type="project" value="UniProtKB-KW"/>
</dbReference>
<feature type="compositionally biased region" description="Low complexity" evidence="13">
    <location>
        <begin position="431"/>
        <end position="443"/>
    </location>
</feature>
<evidence type="ECO:0000256" key="10">
    <source>
        <dbReference type="ARBA" id="ARBA00023161"/>
    </source>
</evidence>
<organism evidence="15 16">
    <name type="scientific">Apatococcus fuscideae</name>
    <dbReference type="NCBI Taxonomy" id="2026836"/>
    <lineage>
        <taxon>Eukaryota</taxon>
        <taxon>Viridiplantae</taxon>
        <taxon>Chlorophyta</taxon>
        <taxon>core chlorophytes</taxon>
        <taxon>Trebouxiophyceae</taxon>
        <taxon>Chlorellales</taxon>
        <taxon>Chlorellaceae</taxon>
        <taxon>Apatococcus</taxon>
    </lineage>
</organism>
<dbReference type="EMBL" id="JALJOV010001511">
    <property type="protein sequence ID" value="KAK9846920.1"/>
    <property type="molecule type" value="Genomic_DNA"/>
</dbReference>
<evidence type="ECO:0000256" key="8">
    <source>
        <dbReference type="ARBA" id="ARBA00022845"/>
    </source>
</evidence>
<dbReference type="GO" id="GO:0006397">
    <property type="term" value="P:mRNA processing"/>
    <property type="evidence" value="ECO:0007669"/>
    <property type="project" value="UniProtKB-KW"/>
</dbReference>
<sequence>MDRRDLASEEEEEYDSAEEEGSFTQSEDEADLNDGVEQAAPEDAANSPISVTHCTEERGPAEDAAEEVETAPAAVTSHEATAGEADIDDDAELEGALESVEEGMQALNVDDEVISQGGEEDPEDGQLGDGDSEAPPGAPAERQPQPYDVPTKGTFWLHDDRHGGGDGRRRPVRRKKIWEPTDDPWKHDMFEQLEAGRADRFQEPQQASDRRGRRGPQRGASRDYSRNGNIRAANANAARSLAPDDEAPPGYERPQFREPTSNGWAAERDAAPAASNVPAARSGGGGWWETGPSAEPEQAAPRGRGRNQGRGGGRKAAGRSSGPSPAASGGEWATEEAPAGAQQGMQYQYIMPAAAGGSGVSVPAPPGGAWVQVPAAAAMGGGFQMMPAEVFGSGSQQAFVPGPMMMGMGYPMGMRPAMVKPVRRPITIQAPPDAQSAADANPSGQNIAPTRTGGRRYSAMTGRLAEDASTIGVVSNA</sequence>
<feature type="region of interest" description="Disordered" evidence="13">
    <location>
        <begin position="431"/>
        <end position="460"/>
    </location>
</feature>
<evidence type="ECO:0000256" key="12">
    <source>
        <dbReference type="ARBA" id="ARBA00023242"/>
    </source>
</evidence>
<name>A0AAW1SJV1_9CHLO</name>
<evidence type="ECO:0000256" key="6">
    <source>
        <dbReference type="ARBA" id="ARBA00022664"/>
    </source>
</evidence>
<dbReference type="GO" id="GO:0006417">
    <property type="term" value="P:regulation of translation"/>
    <property type="evidence" value="ECO:0007669"/>
    <property type="project" value="UniProtKB-KW"/>
</dbReference>
<feature type="compositionally biased region" description="Low complexity" evidence="13">
    <location>
        <begin position="226"/>
        <end position="239"/>
    </location>
</feature>
<feature type="compositionally biased region" description="Acidic residues" evidence="13">
    <location>
        <begin position="85"/>
        <end position="101"/>
    </location>
</feature>
<feature type="compositionally biased region" description="Low complexity" evidence="13">
    <location>
        <begin position="271"/>
        <end position="280"/>
    </location>
</feature>
<evidence type="ECO:0000259" key="14">
    <source>
        <dbReference type="Pfam" id="PF09405"/>
    </source>
</evidence>
<gene>
    <name evidence="15" type="ORF">WJX84_011053</name>
</gene>
<dbReference type="GO" id="GO:0005737">
    <property type="term" value="C:cytoplasm"/>
    <property type="evidence" value="ECO:0007669"/>
    <property type="project" value="UniProtKB-SubCell"/>
</dbReference>
<dbReference type="Pfam" id="PF09405">
    <property type="entry name" value="Btz"/>
    <property type="match status" value="1"/>
</dbReference>
<evidence type="ECO:0000256" key="11">
    <source>
        <dbReference type="ARBA" id="ARBA00023187"/>
    </source>
</evidence>
<evidence type="ECO:0000313" key="16">
    <source>
        <dbReference type="Proteomes" id="UP001485043"/>
    </source>
</evidence>
<keyword evidence="11" id="KW-0508">mRNA splicing</keyword>
<comment type="subcellular location">
    <subcellularLocation>
        <location evidence="2">Cytoplasm</location>
    </subcellularLocation>
    <subcellularLocation>
        <location evidence="1">Nucleus</location>
    </subcellularLocation>
</comment>